<dbReference type="eggNOG" id="ENOG5031KIR">
    <property type="taxonomic scope" value="Bacteria"/>
</dbReference>
<reference evidence="2" key="1">
    <citation type="submission" date="2006-02" db="EMBL/GenBank/DDBJ databases">
        <title>Complete sequence of chromosome of Rhodoferax ferrireducens DSM 15236.</title>
        <authorList>
            <person name="Copeland A."/>
            <person name="Lucas S."/>
            <person name="Lapidus A."/>
            <person name="Barry K."/>
            <person name="Detter J.C."/>
            <person name="Glavina del Rio T."/>
            <person name="Hammon N."/>
            <person name="Israni S."/>
            <person name="Pitluck S."/>
            <person name="Brettin T."/>
            <person name="Bruce D."/>
            <person name="Han C."/>
            <person name="Tapia R."/>
            <person name="Gilna P."/>
            <person name="Kiss H."/>
            <person name="Schmutz J."/>
            <person name="Larimer F."/>
            <person name="Land M."/>
            <person name="Kyrpides N."/>
            <person name="Ivanova N."/>
            <person name="Richardson P."/>
        </authorList>
    </citation>
    <scope>NUCLEOTIDE SEQUENCE [LARGE SCALE GENOMIC DNA]</scope>
    <source>
        <strain evidence="2">ATCC BAA-621 / DSM 15236 / T118</strain>
    </source>
</reference>
<protein>
    <submittedName>
        <fullName evidence="1">Uncharacterized protein</fullName>
    </submittedName>
</protein>
<dbReference type="RefSeq" id="WP_011466408.1">
    <property type="nucleotide sequence ID" value="NC_007908.1"/>
</dbReference>
<proteinExistence type="predicted"/>
<dbReference type="STRING" id="338969.Rfer_4150"/>
<gene>
    <name evidence="1" type="ordered locus">Rfer_4150</name>
</gene>
<dbReference type="HOGENOM" id="CLU_102544_0_0_4"/>
<accession>Q21QV7</accession>
<dbReference type="AlphaFoldDB" id="Q21QV7"/>
<evidence type="ECO:0000313" key="1">
    <source>
        <dbReference type="EMBL" id="ABD71846.1"/>
    </source>
</evidence>
<dbReference type="InterPro" id="IPR045613">
    <property type="entry name" value="DUF6448"/>
</dbReference>
<dbReference type="OrthoDB" id="2168082at2"/>
<dbReference type="Proteomes" id="UP000008332">
    <property type="component" value="Chromosome"/>
</dbReference>
<keyword evidence="2" id="KW-1185">Reference proteome</keyword>
<dbReference type="EMBL" id="CP000267">
    <property type="protein sequence ID" value="ABD71846.1"/>
    <property type="molecule type" value="Genomic_DNA"/>
</dbReference>
<name>Q21QV7_ALBFT</name>
<evidence type="ECO:0000313" key="2">
    <source>
        <dbReference type="Proteomes" id="UP000008332"/>
    </source>
</evidence>
<dbReference type="Pfam" id="PF20046">
    <property type="entry name" value="DUF6448"/>
    <property type="match status" value="1"/>
</dbReference>
<dbReference type="KEGG" id="rfr:Rfer_4150"/>
<sequence length="236" mass="25587">MNLQNLLKSRIALALFAGLFYLTWKSLAQYFGLDESIGGVGTDAIGLGNGGLALAWALGHCDGLDGPVVTVARRSLETGNVNLALPWVRAEDEGEIRKVFDQARLVRKLGAEARELADTHFFETLVRIHRAGEGAPFGGLQPAGRDLGPAVPAADKALENGSIEQVEKLLTDAIRGGVHKYFDVAFGRRKFDPNDVEAGRAYVEAYVPYIHYVERLWQAAQGAGHAHANDRHHAGH</sequence>
<organism evidence="1 2">
    <name type="scientific">Albidiferax ferrireducens (strain ATCC BAA-621 / DSM 15236 / T118)</name>
    <name type="common">Rhodoferax ferrireducens</name>
    <dbReference type="NCBI Taxonomy" id="338969"/>
    <lineage>
        <taxon>Bacteria</taxon>
        <taxon>Pseudomonadati</taxon>
        <taxon>Pseudomonadota</taxon>
        <taxon>Betaproteobacteria</taxon>
        <taxon>Burkholderiales</taxon>
        <taxon>Comamonadaceae</taxon>
        <taxon>Rhodoferax</taxon>
    </lineage>
</organism>